<name>A0AAX2M3X3_CAMJU</name>
<evidence type="ECO:0000313" key="2">
    <source>
        <dbReference type="Proteomes" id="UP000254131"/>
    </source>
</evidence>
<gene>
    <name evidence="1" type="ORF">NCTC13105_01887</name>
</gene>
<proteinExistence type="predicted"/>
<evidence type="ECO:0000313" key="1">
    <source>
        <dbReference type="EMBL" id="SUX04574.1"/>
    </source>
</evidence>
<dbReference type="RefSeq" id="WP_052779918.1">
    <property type="nucleotide sequence ID" value="NZ_CUOL01000016.1"/>
</dbReference>
<protein>
    <recommendedName>
        <fullName evidence="3">F-box domain-containing protein</fullName>
    </recommendedName>
</protein>
<dbReference type="AlphaFoldDB" id="A0AAX2M3X3"/>
<organism evidence="1 2">
    <name type="scientific">Campylobacter jejuni</name>
    <dbReference type="NCBI Taxonomy" id="197"/>
    <lineage>
        <taxon>Bacteria</taxon>
        <taxon>Pseudomonadati</taxon>
        <taxon>Campylobacterota</taxon>
        <taxon>Epsilonproteobacteria</taxon>
        <taxon>Campylobacterales</taxon>
        <taxon>Campylobacteraceae</taxon>
        <taxon>Campylobacter</taxon>
    </lineage>
</organism>
<sequence length="664" mass="78347">MEALNQKNSLNIRLLSSNNILLHNQEFKLYEIAQGNKNEIKTIFTTNRMGEAHLNASEIFSKEAQSFELILNQSSVYKNKPIYNHRFLLRSYEYGHWCEIKFERKADKGSINSIRLKSKEFTLENNEKIVRNFYTFSDIVEFEAIYEDTKIKEEQIKWGYVFIQDKNTLDKLNKNQLTNDKKESSLFDEEILKDCFYIEKEEDKALLSSSIIYRHLENNKAYCGKHLSLQLPNPKDTQEQKALLVFAYKEIPNYNASYLIRINDYPQITIDCTLAETLRAHTNKDETSRLGWGGVSYICQRLWHDNPSDAKELKDLTFRSSTSQDFIDTIPNETMKTIVKEILPRVEMQQLKTDNTKSRDKARFYAELDWDSFYMKFPIMQELKGEYMNLKKLFGEESDFQKQFEDFLNDTLLDIKNIKNTQEYTMALNIQAMKENKTKNAEVFKLYKKEETLAETHKAIKDLQKPSDIIDNSLYFQRFDIKNDVFLPHLGLSKFDAFSLQNSIQHEKEVLDKFHSNPKYKQNFALYSIAGAFNILYIPSLIQITRVTRFYNYHSLYAACKKVRAFIIDTVNFNNNGSDQPIGAWDYEKVGFDLYNSIMQYRNTKFHFKYTSPKSFLFPLYNSDFLKTKQYFNLGLDFFLYSSTFLDMDFSHTQMQDTAFIVGK</sequence>
<dbReference type="Proteomes" id="UP000254131">
    <property type="component" value="Unassembled WGS sequence"/>
</dbReference>
<reference evidence="1 2" key="1">
    <citation type="submission" date="2018-06" db="EMBL/GenBank/DDBJ databases">
        <authorList>
            <consortium name="Pathogen Informatics"/>
            <person name="Doyle S."/>
        </authorList>
    </citation>
    <scope>NUCLEOTIDE SEQUENCE [LARGE SCALE GENOMIC DNA]</scope>
    <source>
        <strain evidence="1 2">NCTC13105</strain>
    </source>
</reference>
<accession>A0AAX2M3X3</accession>
<dbReference type="EMBL" id="UFVB01000002">
    <property type="protein sequence ID" value="SUX04574.1"/>
    <property type="molecule type" value="Genomic_DNA"/>
</dbReference>
<comment type="caution">
    <text evidence="1">The sequence shown here is derived from an EMBL/GenBank/DDBJ whole genome shotgun (WGS) entry which is preliminary data.</text>
</comment>
<evidence type="ECO:0008006" key="3">
    <source>
        <dbReference type="Google" id="ProtNLM"/>
    </source>
</evidence>